<keyword evidence="4" id="KW-0233">DNA recombination</keyword>
<sequence length="397" mass="45564">MPLTDTKVKNAKPQDKPYSLQDGQGLYLEVRPTGAKFWRYRYWLTSTKDGRYTIGQYPAVSLAEARKEREWAREQVKKGLSPTDVRRYEKQQNIAEASNTFRLVAEEWIEKKRPTWTEGTCTQVENFLSINCYEAFGDKPIREVTAHEILAVLRAMEMRGSASSALKVRQWCSAIFCYAVSTLRADSDPAAALKGAVIPQKTQNSRCLTHDELRQYFSALSGYRGHPQTRLALTLLPFTFVRQGELRNGVWGEVNFDERLWIIPEKRMKMKRSHSVPLTSTTIKLMKQLKAVCGDNPLMVPGISNPHVPLGNTTINRAIEYLGFPSRFITSHDFRATASTTLYEMGYRREIIEKQLAHAESNRVVAAYNHAEYLQERREMMQVYDDWLCGFMPETGI</sequence>
<dbReference type="Pfam" id="PF00589">
    <property type="entry name" value="Phage_integrase"/>
    <property type="match status" value="1"/>
</dbReference>
<dbReference type="InterPro" id="IPR053876">
    <property type="entry name" value="Phage_int_M"/>
</dbReference>
<dbReference type="GO" id="GO:0003677">
    <property type="term" value="F:DNA binding"/>
    <property type="evidence" value="ECO:0007669"/>
    <property type="project" value="UniProtKB-UniRule"/>
</dbReference>
<dbReference type="Gene3D" id="3.30.160.390">
    <property type="entry name" value="Integrase, DNA-binding domain"/>
    <property type="match status" value="1"/>
</dbReference>
<dbReference type="PANTHER" id="PTHR30629:SF2">
    <property type="entry name" value="PROPHAGE INTEGRASE INTS-RELATED"/>
    <property type="match status" value="1"/>
</dbReference>
<dbReference type="PANTHER" id="PTHR30629">
    <property type="entry name" value="PROPHAGE INTEGRASE"/>
    <property type="match status" value="1"/>
</dbReference>
<dbReference type="Proteomes" id="UP000839515">
    <property type="component" value="Unassembled WGS sequence"/>
</dbReference>
<feature type="domain" description="Core-binding (CB)" evidence="7">
    <location>
        <begin position="99"/>
        <end position="180"/>
    </location>
</feature>
<name>A0A402TQ61_SALER</name>
<dbReference type="InterPro" id="IPR010998">
    <property type="entry name" value="Integrase_recombinase_N"/>
</dbReference>
<dbReference type="AlphaFoldDB" id="A0A402TQ61"/>
<dbReference type="SUPFAM" id="SSF56349">
    <property type="entry name" value="DNA breaking-rejoining enzymes"/>
    <property type="match status" value="1"/>
</dbReference>
<keyword evidence="2" id="KW-0229">DNA integration</keyword>
<dbReference type="PROSITE" id="PS51898">
    <property type="entry name" value="TYR_RECOMBINASE"/>
    <property type="match status" value="1"/>
</dbReference>
<comment type="caution">
    <text evidence="8">The sequence shown here is derived from an EMBL/GenBank/DDBJ whole genome shotgun (WGS) entry which is preliminary data.</text>
</comment>
<comment type="similarity">
    <text evidence="1">Belongs to the 'phage' integrase family.</text>
</comment>
<evidence type="ECO:0000313" key="8">
    <source>
        <dbReference type="EMBL" id="MIT93093.1"/>
    </source>
</evidence>
<gene>
    <name evidence="8" type="ORF">ATP91_22905</name>
</gene>
<dbReference type="InterPro" id="IPR038488">
    <property type="entry name" value="Integrase_DNA-bd_sf"/>
</dbReference>
<evidence type="ECO:0000256" key="2">
    <source>
        <dbReference type="ARBA" id="ARBA00022908"/>
    </source>
</evidence>
<protein>
    <submittedName>
        <fullName evidence="8">DUF4102 domain-containing protein</fullName>
    </submittedName>
</protein>
<dbReference type="Gene3D" id="1.10.443.10">
    <property type="entry name" value="Intergrase catalytic core"/>
    <property type="match status" value="1"/>
</dbReference>
<dbReference type="GO" id="GO:0006310">
    <property type="term" value="P:DNA recombination"/>
    <property type="evidence" value="ECO:0007669"/>
    <property type="project" value="UniProtKB-KW"/>
</dbReference>
<evidence type="ECO:0000259" key="7">
    <source>
        <dbReference type="PROSITE" id="PS51900"/>
    </source>
</evidence>
<dbReference type="InterPro" id="IPR050808">
    <property type="entry name" value="Phage_Integrase"/>
</dbReference>
<dbReference type="InterPro" id="IPR011010">
    <property type="entry name" value="DNA_brk_join_enz"/>
</dbReference>
<feature type="domain" description="Tyr recombinase" evidence="6">
    <location>
        <begin position="203"/>
        <end position="382"/>
    </location>
</feature>
<dbReference type="CDD" id="cd00801">
    <property type="entry name" value="INT_P4_C"/>
    <property type="match status" value="1"/>
</dbReference>
<dbReference type="Pfam" id="PF22022">
    <property type="entry name" value="Phage_int_M"/>
    <property type="match status" value="1"/>
</dbReference>
<dbReference type="EMBL" id="RSTU01000026">
    <property type="protein sequence ID" value="MIT93093.1"/>
    <property type="molecule type" value="Genomic_DNA"/>
</dbReference>
<dbReference type="InterPro" id="IPR044068">
    <property type="entry name" value="CB"/>
</dbReference>
<evidence type="ECO:0000256" key="1">
    <source>
        <dbReference type="ARBA" id="ARBA00008857"/>
    </source>
</evidence>
<accession>A0A402TQ61</accession>
<organism evidence="8">
    <name type="scientific">Salmonella enterica</name>
    <name type="common">Salmonella choleraesuis</name>
    <dbReference type="NCBI Taxonomy" id="28901"/>
    <lineage>
        <taxon>Bacteria</taxon>
        <taxon>Pseudomonadati</taxon>
        <taxon>Pseudomonadota</taxon>
        <taxon>Gammaproteobacteria</taxon>
        <taxon>Enterobacterales</taxon>
        <taxon>Enterobacteriaceae</taxon>
        <taxon>Salmonella</taxon>
    </lineage>
</organism>
<dbReference type="Pfam" id="PF13356">
    <property type="entry name" value="Arm-DNA-bind_3"/>
    <property type="match status" value="1"/>
</dbReference>
<dbReference type="InterPro" id="IPR025166">
    <property type="entry name" value="Integrase_DNA_bind_dom"/>
</dbReference>
<evidence type="ECO:0000256" key="5">
    <source>
        <dbReference type="PROSITE-ProRule" id="PRU01248"/>
    </source>
</evidence>
<dbReference type="PROSITE" id="PS51900">
    <property type="entry name" value="CB"/>
    <property type="match status" value="1"/>
</dbReference>
<proteinExistence type="inferred from homology"/>
<evidence type="ECO:0000256" key="3">
    <source>
        <dbReference type="ARBA" id="ARBA00023125"/>
    </source>
</evidence>
<reference evidence="8" key="1">
    <citation type="submission" date="2018-08" db="EMBL/GenBank/DDBJ databases">
        <authorList>
            <consortium name="GenomeTrakr network: Whole genome sequencing for foodborne pathogen traceback"/>
        </authorList>
    </citation>
    <scope>NUCLEOTIDE SEQUENCE [LARGE SCALE GENOMIC DNA]</scope>
    <source>
        <strain evidence="8">CFSAN034428</strain>
    </source>
</reference>
<dbReference type="InterPro" id="IPR002104">
    <property type="entry name" value="Integrase_catalytic"/>
</dbReference>
<dbReference type="InterPro" id="IPR013762">
    <property type="entry name" value="Integrase-like_cat_sf"/>
</dbReference>
<dbReference type="GO" id="GO:0015074">
    <property type="term" value="P:DNA integration"/>
    <property type="evidence" value="ECO:0007669"/>
    <property type="project" value="UniProtKB-KW"/>
</dbReference>
<keyword evidence="3 5" id="KW-0238">DNA-binding</keyword>
<evidence type="ECO:0000256" key="4">
    <source>
        <dbReference type="ARBA" id="ARBA00023172"/>
    </source>
</evidence>
<evidence type="ECO:0000259" key="6">
    <source>
        <dbReference type="PROSITE" id="PS51898"/>
    </source>
</evidence>
<dbReference type="Gene3D" id="1.10.150.130">
    <property type="match status" value="1"/>
</dbReference>